<evidence type="ECO:0000259" key="3">
    <source>
        <dbReference type="Pfam" id="PF03109"/>
    </source>
</evidence>
<dbReference type="PANTHER" id="PTHR43173">
    <property type="entry name" value="ABC1 FAMILY PROTEIN"/>
    <property type="match status" value="1"/>
</dbReference>
<evidence type="ECO:0000256" key="2">
    <source>
        <dbReference type="SAM" id="Phobius"/>
    </source>
</evidence>
<dbReference type="InterPro" id="IPR051130">
    <property type="entry name" value="Mito_struct-func_regulator"/>
</dbReference>
<dbReference type="InterPro" id="IPR045307">
    <property type="entry name" value="ADCK1_dom"/>
</dbReference>
<keyword evidence="4" id="KW-1185">Reference proteome</keyword>
<dbReference type="PANTHER" id="PTHR43173:SF28">
    <property type="entry name" value="AARF DOMAIN CONTAINING KINASE 5"/>
    <property type="match status" value="1"/>
</dbReference>
<dbReference type="Proteomes" id="UP000050795">
    <property type="component" value="Unassembled WGS sequence"/>
</dbReference>
<evidence type="ECO:0000313" key="4">
    <source>
        <dbReference type="Proteomes" id="UP000050795"/>
    </source>
</evidence>
<protein>
    <recommendedName>
        <fullName evidence="3">ABC1 atypical kinase-like domain-containing protein</fullName>
    </recommendedName>
</protein>
<dbReference type="InterPro" id="IPR004147">
    <property type="entry name" value="ABC1_dom"/>
</dbReference>
<dbReference type="CDD" id="cd13969">
    <property type="entry name" value="ADCK1-like"/>
    <property type="match status" value="1"/>
</dbReference>
<keyword evidence="2" id="KW-1133">Transmembrane helix</keyword>
<organism evidence="4 5">
    <name type="scientific">Trichobilharzia regenti</name>
    <name type="common">Nasal bird schistosome</name>
    <dbReference type="NCBI Taxonomy" id="157069"/>
    <lineage>
        <taxon>Eukaryota</taxon>
        <taxon>Metazoa</taxon>
        <taxon>Spiralia</taxon>
        <taxon>Lophotrochozoa</taxon>
        <taxon>Platyhelminthes</taxon>
        <taxon>Trematoda</taxon>
        <taxon>Digenea</taxon>
        <taxon>Strigeidida</taxon>
        <taxon>Schistosomatoidea</taxon>
        <taxon>Schistosomatidae</taxon>
        <taxon>Trichobilharzia</taxon>
    </lineage>
</organism>
<evidence type="ECO:0000313" key="5">
    <source>
        <dbReference type="WBParaSite" id="TREG1_8990.1"/>
    </source>
</evidence>
<dbReference type="Pfam" id="PF03109">
    <property type="entry name" value="ABC1"/>
    <property type="match status" value="1"/>
</dbReference>
<dbReference type="SUPFAM" id="SSF56112">
    <property type="entry name" value="Protein kinase-like (PK-like)"/>
    <property type="match status" value="1"/>
</dbReference>
<evidence type="ECO:0000256" key="1">
    <source>
        <dbReference type="ARBA" id="ARBA00009670"/>
    </source>
</evidence>
<sequence>MSGLPRLNIKLSSYTGLTFTVPIFGSFIYYVYSRDKSRRTIYNCVSTTKRFLRAVYTGTLISLDYKWTMTVFPNDSESYVKELSKCHQRAADRILQGCLRNGGLYIKMGQGLASMNHVLPKQYTETLEKLHDQAIMRSVDEVYRIFMEDFGKPPSELYSSFEHEPIAAASLAQVHRAVTHEGEQVAVKVQYEDLRDRFDGDMSTLELLLKLVEIMHPDFGFAWVLQDMRETLAKELDFENEADNAARCVADLESLGTLENNGSVHVPWVNRKLTSKRVLTAEFIDGIKVNQISALRDAGFSLAELDRLLVRAFSHQVFCTGFVHADPHPGNLLVRRKPQIKLGISQKIKSSIQSIPNILFDTLIWMGFLFYFPVNILKKLKNPEHKLFTHPNASRGSTEIQLVLLDHGLYDTLPSGKRKALCKMYQAILDSNESVMKEASSFLGIEDWATFGEVILQRPWRRRTLRLPSQLSDADRAYLRSTAIEHFDRVMSVLEQMPRPMLLFIRNLNLIRSICRSHGDPIDRHSLMIDSAVLGSRITTSHSGKLIPMNWSDKLQVNIILQRYHWKLRYEAFCLWIQSVLYHLLYTLGQAPDIREISALYSAAAPKSLSVSV</sequence>
<dbReference type="InterPro" id="IPR011009">
    <property type="entry name" value="Kinase-like_dom_sf"/>
</dbReference>
<dbReference type="WBParaSite" id="TREG1_8990.1">
    <property type="protein sequence ID" value="TREG1_8990.1"/>
    <property type="gene ID" value="TREG1_8990"/>
</dbReference>
<feature type="transmembrane region" description="Helical" evidence="2">
    <location>
        <begin position="355"/>
        <end position="374"/>
    </location>
</feature>
<feature type="transmembrane region" description="Helical" evidence="2">
    <location>
        <begin position="12"/>
        <end position="32"/>
    </location>
</feature>
<name>A0AA85KDR6_TRIRE</name>
<reference evidence="5" key="2">
    <citation type="submission" date="2023-11" db="UniProtKB">
        <authorList>
            <consortium name="WormBaseParasite"/>
        </authorList>
    </citation>
    <scope>IDENTIFICATION</scope>
</reference>
<keyword evidence="2" id="KW-0812">Transmembrane</keyword>
<comment type="similarity">
    <text evidence="1">Belongs to the protein kinase superfamily. ADCK protein kinase family.</text>
</comment>
<feature type="domain" description="ABC1 atypical kinase-like" evidence="3">
    <location>
        <begin position="129"/>
        <end position="342"/>
    </location>
</feature>
<keyword evidence="2" id="KW-0472">Membrane</keyword>
<dbReference type="AlphaFoldDB" id="A0AA85KDR6"/>
<reference evidence="4" key="1">
    <citation type="submission" date="2022-06" db="EMBL/GenBank/DDBJ databases">
        <authorList>
            <person name="Berger JAMES D."/>
            <person name="Berger JAMES D."/>
        </authorList>
    </citation>
    <scope>NUCLEOTIDE SEQUENCE [LARGE SCALE GENOMIC DNA]</scope>
</reference>
<proteinExistence type="inferred from homology"/>
<accession>A0AA85KDR6</accession>